<dbReference type="Gene3D" id="2.60.40.10">
    <property type="entry name" value="Immunoglobulins"/>
    <property type="match status" value="2"/>
</dbReference>
<feature type="domain" description="Ig-like" evidence="5">
    <location>
        <begin position="93"/>
        <end position="175"/>
    </location>
</feature>
<comment type="similarity">
    <text evidence="4">Belongs to the immunoglobulin superfamily. CEA family.</text>
</comment>
<evidence type="ECO:0000313" key="6">
    <source>
        <dbReference type="Ensembl" id="ENSDNVP00000024350.1"/>
    </source>
</evidence>
<dbReference type="InterPro" id="IPR013106">
    <property type="entry name" value="Ig_V-set"/>
</dbReference>
<organism evidence="6 7">
    <name type="scientific">Dromaius novaehollandiae</name>
    <name type="common">Emu</name>
    <dbReference type="NCBI Taxonomy" id="8790"/>
    <lineage>
        <taxon>Eukaryota</taxon>
        <taxon>Metazoa</taxon>
        <taxon>Chordata</taxon>
        <taxon>Craniata</taxon>
        <taxon>Vertebrata</taxon>
        <taxon>Euteleostomi</taxon>
        <taxon>Archelosauria</taxon>
        <taxon>Archosauria</taxon>
        <taxon>Dinosauria</taxon>
        <taxon>Saurischia</taxon>
        <taxon>Theropoda</taxon>
        <taxon>Coelurosauria</taxon>
        <taxon>Aves</taxon>
        <taxon>Palaeognathae</taxon>
        <taxon>Casuariiformes</taxon>
        <taxon>Dromaiidae</taxon>
        <taxon>Dromaius</taxon>
    </lineage>
</organism>
<keyword evidence="2" id="KW-0325">Glycoprotein</keyword>
<keyword evidence="3" id="KW-0393">Immunoglobulin domain</keyword>
<proteinExistence type="inferred from homology"/>
<keyword evidence="7" id="KW-1185">Reference proteome</keyword>
<evidence type="ECO:0000256" key="2">
    <source>
        <dbReference type="ARBA" id="ARBA00023180"/>
    </source>
</evidence>
<dbReference type="PROSITE" id="PS50835">
    <property type="entry name" value="IG_LIKE"/>
    <property type="match status" value="1"/>
</dbReference>
<accession>A0A8C4KLP2</accession>
<dbReference type="Pfam" id="PF07679">
    <property type="entry name" value="I-set"/>
    <property type="match status" value="1"/>
</dbReference>
<dbReference type="InterPro" id="IPR013098">
    <property type="entry name" value="Ig_I-set"/>
</dbReference>
<dbReference type="InterPro" id="IPR007110">
    <property type="entry name" value="Ig-like_dom"/>
</dbReference>
<dbReference type="Ensembl" id="ENSDNVT00000029446.1">
    <property type="protein sequence ID" value="ENSDNVP00000024350.1"/>
    <property type="gene ID" value="ENSDNVG00000016914.1"/>
</dbReference>
<sequence length="307" mass="32759">TLQPTPSNVVMCVWYRASDTVHSSEILSYAPSYNPPQSNGTAFTGRETGGPGCSMHIRDLWMNDTSAYTVQIWNPGSTTASTNLTVYGECPAPKQSALRPRRAGEAALTCDPPASTETLLWLRDGVLLAAGGRLALSDDNRTLTVTPAARTDAGAYVCEARNPVSSNRSEATNVTVACESPRPVPPLRSRATCSRRVPALSLRCILVARRPPGAAAPWAGRCNKAAPGGEPALARARDARARDTRAHSPLHAHDTLMTHSGALAHACDARACDLLVDPCTCWCHTDSRHTLERCVRGPLHTLVTCSS</sequence>
<reference evidence="6" key="1">
    <citation type="submission" date="2025-08" db="UniProtKB">
        <authorList>
            <consortium name="Ensembl"/>
        </authorList>
    </citation>
    <scope>IDENTIFICATION</scope>
</reference>
<protein>
    <recommendedName>
        <fullName evidence="5">Ig-like domain-containing protein</fullName>
    </recommendedName>
</protein>
<dbReference type="Pfam" id="PF07686">
    <property type="entry name" value="V-set"/>
    <property type="match status" value="1"/>
</dbReference>
<dbReference type="SMART" id="SM00408">
    <property type="entry name" value="IGc2"/>
    <property type="match status" value="1"/>
</dbReference>
<dbReference type="InterPro" id="IPR050831">
    <property type="entry name" value="CEA_cell_adhesion"/>
</dbReference>
<dbReference type="Proteomes" id="UP000694423">
    <property type="component" value="Unplaced"/>
</dbReference>
<dbReference type="InterPro" id="IPR013783">
    <property type="entry name" value="Ig-like_fold"/>
</dbReference>
<keyword evidence="1" id="KW-0732">Signal</keyword>
<dbReference type="SUPFAM" id="SSF48726">
    <property type="entry name" value="Immunoglobulin"/>
    <property type="match status" value="2"/>
</dbReference>
<dbReference type="InterPro" id="IPR036179">
    <property type="entry name" value="Ig-like_dom_sf"/>
</dbReference>
<evidence type="ECO:0000256" key="4">
    <source>
        <dbReference type="ARBA" id="ARBA00038222"/>
    </source>
</evidence>
<reference evidence="6" key="2">
    <citation type="submission" date="2025-09" db="UniProtKB">
        <authorList>
            <consortium name="Ensembl"/>
        </authorList>
    </citation>
    <scope>IDENTIFICATION</scope>
</reference>
<name>A0A8C4KLP2_DRONO</name>
<dbReference type="AlphaFoldDB" id="A0A8C4KLP2"/>
<dbReference type="PANTHER" id="PTHR44427">
    <property type="entry name" value="CARCINOEMBRYONIC ANTIGEN-RELATED CELL ADHESION MOLECULE 19"/>
    <property type="match status" value="1"/>
</dbReference>
<dbReference type="InterPro" id="IPR003598">
    <property type="entry name" value="Ig_sub2"/>
</dbReference>
<dbReference type="PANTHER" id="PTHR44427:SF1">
    <property type="entry name" value="CARCINOEMBRYONIC ANTIGEN-RELATED CELL ADHESION MOLECULE 1"/>
    <property type="match status" value="1"/>
</dbReference>
<evidence type="ECO:0000256" key="3">
    <source>
        <dbReference type="ARBA" id="ARBA00023319"/>
    </source>
</evidence>
<evidence type="ECO:0000259" key="5">
    <source>
        <dbReference type="PROSITE" id="PS50835"/>
    </source>
</evidence>
<evidence type="ECO:0000256" key="1">
    <source>
        <dbReference type="ARBA" id="ARBA00022729"/>
    </source>
</evidence>
<evidence type="ECO:0000313" key="7">
    <source>
        <dbReference type="Proteomes" id="UP000694423"/>
    </source>
</evidence>